<keyword evidence="3" id="KW-0238">DNA-binding</keyword>
<keyword evidence="5" id="KW-0539">Nucleus</keyword>
<dbReference type="OrthoDB" id="1001247at2759"/>
<feature type="domain" description="MBD" evidence="7">
    <location>
        <begin position="100"/>
        <end position="158"/>
    </location>
</feature>
<dbReference type="OMA" id="DNTCPRY"/>
<organism evidence="8 9">
    <name type="scientific">Ricinus communis</name>
    <name type="common">Castor bean</name>
    <dbReference type="NCBI Taxonomy" id="3988"/>
    <lineage>
        <taxon>Eukaryota</taxon>
        <taxon>Viridiplantae</taxon>
        <taxon>Streptophyta</taxon>
        <taxon>Embryophyta</taxon>
        <taxon>Tracheophyta</taxon>
        <taxon>Spermatophyta</taxon>
        <taxon>Magnoliopsida</taxon>
        <taxon>eudicotyledons</taxon>
        <taxon>Gunneridae</taxon>
        <taxon>Pentapetalae</taxon>
        <taxon>rosids</taxon>
        <taxon>fabids</taxon>
        <taxon>Malpighiales</taxon>
        <taxon>Euphorbiaceae</taxon>
        <taxon>Acalyphoideae</taxon>
        <taxon>Acalypheae</taxon>
        <taxon>Ricinus</taxon>
    </lineage>
</organism>
<name>B9SXY5_RICCO</name>
<dbReference type="Proteomes" id="UP000008311">
    <property type="component" value="Unassembled WGS sequence"/>
</dbReference>
<reference evidence="9" key="1">
    <citation type="journal article" date="2010" name="Nat. Biotechnol.">
        <title>Draft genome sequence of the oilseed species Ricinus communis.</title>
        <authorList>
            <person name="Chan A.P."/>
            <person name="Crabtree J."/>
            <person name="Zhao Q."/>
            <person name="Lorenzi H."/>
            <person name="Orvis J."/>
            <person name="Puiu D."/>
            <person name="Melake-Berhan A."/>
            <person name="Jones K.M."/>
            <person name="Redman J."/>
            <person name="Chen G."/>
            <person name="Cahoon E.B."/>
            <person name="Gedil M."/>
            <person name="Stanke M."/>
            <person name="Haas B.J."/>
            <person name="Wortman J.R."/>
            <person name="Fraser-Liggett C.M."/>
            <person name="Ravel J."/>
            <person name="Rabinowicz P.D."/>
        </authorList>
    </citation>
    <scope>NUCLEOTIDE SEQUENCE [LARGE SCALE GENOMIC DNA]</scope>
    <source>
        <strain evidence="9">cv. Hale</strain>
    </source>
</reference>
<dbReference type="eggNOG" id="ENOG502SW8Q">
    <property type="taxonomic scope" value="Eukaryota"/>
</dbReference>
<comment type="subcellular location">
    <subcellularLocation>
        <location evidence="1">Nucleus</location>
    </subcellularLocation>
</comment>
<keyword evidence="2" id="KW-0805">Transcription regulation</keyword>
<dbReference type="GO" id="GO:0003677">
    <property type="term" value="F:DNA binding"/>
    <property type="evidence" value="ECO:0007669"/>
    <property type="project" value="UniProtKB-KW"/>
</dbReference>
<accession>B9SXY5</accession>
<evidence type="ECO:0000256" key="1">
    <source>
        <dbReference type="ARBA" id="ARBA00004123"/>
    </source>
</evidence>
<dbReference type="KEGG" id="rcu:8267778"/>
<evidence type="ECO:0000256" key="4">
    <source>
        <dbReference type="ARBA" id="ARBA00023163"/>
    </source>
</evidence>
<sequence>MERSGESKTMKKGKKRAMEVRDEVTSESSTKMEKKTSDSETGTVEQGHHQKKRQVGTPSFLSYYQGGTYKRSPETMKTLANIERRRQRKPPNPGSIRTLHDNTSHGYGWLLPGWLGEERVMDHGRIYRYYYDPSGRLYRSQDEVLIAWEQTGLIVLDK</sequence>
<evidence type="ECO:0000256" key="5">
    <source>
        <dbReference type="ARBA" id="ARBA00023242"/>
    </source>
</evidence>
<dbReference type="InterPro" id="IPR001739">
    <property type="entry name" value="Methyl_CpG_DNA-bd"/>
</dbReference>
<dbReference type="InParanoid" id="B9SXY5"/>
<evidence type="ECO:0000313" key="9">
    <source>
        <dbReference type="Proteomes" id="UP000008311"/>
    </source>
</evidence>
<keyword evidence="4" id="KW-0804">Transcription</keyword>
<evidence type="ECO:0000259" key="7">
    <source>
        <dbReference type="PROSITE" id="PS50982"/>
    </source>
</evidence>
<dbReference type="AlphaFoldDB" id="B9SXY5"/>
<evidence type="ECO:0000256" key="3">
    <source>
        <dbReference type="ARBA" id="ARBA00023125"/>
    </source>
</evidence>
<dbReference type="SUPFAM" id="SSF54171">
    <property type="entry name" value="DNA-binding domain"/>
    <property type="match status" value="1"/>
</dbReference>
<evidence type="ECO:0000313" key="8">
    <source>
        <dbReference type="EMBL" id="EEF31538.1"/>
    </source>
</evidence>
<dbReference type="GO" id="GO:0005634">
    <property type="term" value="C:nucleus"/>
    <property type="evidence" value="ECO:0007669"/>
    <property type="project" value="UniProtKB-SubCell"/>
</dbReference>
<feature type="region of interest" description="Disordered" evidence="6">
    <location>
        <begin position="1"/>
        <end position="75"/>
    </location>
</feature>
<keyword evidence="9" id="KW-1185">Reference proteome</keyword>
<proteinExistence type="predicted"/>
<protein>
    <recommendedName>
        <fullName evidence="7">MBD domain-containing protein</fullName>
    </recommendedName>
</protein>
<dbReference type="PROSITE" id="PS50982">
    <property type="entry name" value="MBD"/>
    <property type="match status" value="1"/>
</dbReference>
<dbReference type="InterPro" id="IPR016177">
    <property type="entry name" value="DNA-bd_dom_sf"/>
</dbReference>
<gene>
    <name evidence="8" type="ORF">RCOM_1207480</name>
</gene>
<dbReference type="EMBL" id="EQ974236">
    <property type="protein sequence ID" value="EEF31538.1"/>
    <property type="molecule type" value="Genomic_DNA"/>
</dbReference>
<feature type="compositionally biased region" description="Basic and acidic residues" evidence="6">
    <location>
        <begin position="16"/>
        <end position="38"/>
    </location>
</feature>
<evidence type="ECO:0000256" key="6">
    <source>
        <dbReference type="SAM" id="MobiDB-lite"/>
    </source>
</evidence>
<evidence type="ECO:0000256" key="2">
    <source>
        <dbReference type="ARBA" id="ARBA00023015"/>
    </source>
</evidence>